<keyword evidence="1" id="KW-0732">Signal</keyword>
<dbReference type="EMBL" id="JAKIKP010000001">
    <property type="protein sequence ID" value="MCL1141342.1"/>
    <property type="molecule type" value="Genomic_DNA"/>
</dbReference>
<evidence type="ECO:0000313" key="3">
    <source>
        <dbReference type="EMBL" id="MCL1141342.1"/>
    </source>
</evidence>
<reference evidence="3" key="1">
    <citation type="submission" date="2022-01" db="EMBL/GenBank/DDBJ databases">
        <title>Whole genome-based taxonomy of the Shewanellaceae.</title>
        <authorList>
            <person name="Martin-Rodriguez A.J."/>
        </authorList>
    </citation>
    <scope>NUCLEOTIDE SEQUENCE</scope>
    <source>
        <strain evidence="3">DSM 16422</strain>
    </source>
</reference>
<organism evidence="3 4">
    <name type="scientific">Shewanella gaetbuli</name>
    <dbReference type="NCBI Taxonomy" id="220752"/>
    <lineage>
        <taxon>Bacteria</taxon>
        <taxon>Pseudomonadati</taxon>
        <taxon>Pseudomonadota</taxon>
        <taxon>Gammaproteobacteria</taxon>
        <taxon>Alteromonadales</taxon>
        <taxon>Shewanellaceae</taxon>
        <taxon>Shewanella</taxon>
    </lineage>
</organism>
<name>A0A9X1ZHY4_9GAMM</name>
<gene>
    <name evidence="3" type="ORF">L2672_01330</name>
</gene>
<accession>A0A9X1ZHY4</accession>
<evidence type="ECO:0000256" key="1">
    <source>
        <dbReference type="SAM" id="SignalP"/>
    </source>
</evidence>
<proteinExistence type="predicted"/>
<protein>
    <submittedName>
        <fullName evidence="3">DUF4097 domain-containing protein</fullName>
    </submittedName>
</protein>
<feature type="domain" description="DUF4097" evidence="2">
    <location>
        <begin position="45"/>
        <end position="317"/>
    </location>
</feature>
<evidence type="ECO:0000259" key="2">
    <source>
        <dbReference type="Pfam" id="PF13349"/>
    </source>
</evidence>
<comment type="caution">
    <text evidence="3">The sequence shown here is derived from an EMBL/GenBank/DDBJ whole genome shotgun (WGS) entry which is preliminary data.</text>
</comment>
<feature type="chain" id="PRO_5040862513" evidence="1">
    <location>
        <begin position="28"/>
        <end position="320"/>
    </location>
</feature>
<dbReference type="InterPro" id="IPR025164">
    <property type="entry name" value="Toastrack_DUF4097"/>
</dbReference>
<dbReference type="Pfam" id="PF13349">
    <property type="entry name" value="DUF4097"/>
    <property type="match status" value="1"/>
</dbReference>
<dbReference type="AlphaFoldDB" id="A0A9X1ZHY4"/>
<dbReference type="RefSeq" id="WP_248994028.1">
    <property type="nucleotide sequence ID" value="NZ_JAKIKP010000001.1"/>
</dbReference>
<sequence>MNNTTAHLLSKSVIASTVLLASTFANAVTSIDEQMTVTSPVLVDLNVQRGEVEILGWDKGIIRVTGTLDERSQAFIFEQKGNEIVIEDKLPKSYNGNNEQGSDLVIYVPTHINLEASGISADYEAANLNGKTLISVVSGSIEAENMTGEISLNTVSGEIETEQLNGKITLETVSGDIKDKNTQGTIEYRLVSGELESENSQVSELNIDSVSGDIEGKFLLAQKIKAVTVSGDMDLKLSEAVSKGLFDSVSGDIKLSFAATPNVTFDIDGGPGGDIDNRLTTDKPVKEKYSPAKSLTFSTGSADGRIEITTISGDVELENK</sequence>
<feature type="signal peptide" evidence="1">
    <location>
        <begin position="1"/>
        <end position="27"/>
    </location>
</feature>
<keyword evidence="4" id="KW-1185">Reference proteome</keyword>
<evidence type="ECO:0000313" key="4">
    <source>
        <dbReference type="Proteomes" id="UP001139333"/>
    </source>
</evidence>
<dbReference type="Proteomes" id="UP001139333">
    <property type="component" value="Unassembled WGS sequence"/>
</dbReference>